<accession>A0ABD3FER2</accession>
<comment type="caution">
    <text evidence="2">The sequence shown here is derived from an EMBL/GenBank/DDBJ whole genome shotgun (WGS) entry which is preliminary data.</text>
</comment>
<keyword evidence="1" id="KW-0732">Signal</keyword>
<keyword evidence="3" id="KW-1185">Reference proteome</keyword>
<dbReference type="AlphaFoldDB" id="A0ABD3FER2"/>
<name>A0ABD3FER2_9STRA</name>
<gene>
    <name evidence="2" type="ORF">V7S43_011372</name>
</gene>
<protein>
    <submittedName>
        <fullName evidence="2">Uncharacterized protein</fullName>
    </submittedName>
</protein>
<organism evidence="2 3">
    <name type="scientific">Phytophthora oleae</name>
    <dbReference type="NCBI Taxonomy" id="2107226"/>
    <lineage>
        <taxon>Eukaryota</taxon>
        <taxon>Sar</taxon>
        <taxon>Stramenopiles</taxon>
        <taxon>Oomycota</taxon>
        <taxon>Peronosporomycetes</taxon>
        <taxon>Peronosporales</taxon>
        <taxon>Peronosporaceae</taxon>
        <taxon>Phytophthora</taxon>
    </lineage>
</organism>
<feature type="chain" id="PRO_5044880373" evidence="1">
    <location>
        <begin position="23"/>
        <end position="268"/>
    </location>
</feature>
<evidence type="ECO:0000313" key="2">
    <source>
        <dbReference type="EMBL" id="KAL3663484.1"/>
    </source>
</evidence>
<reference evidence="2 3" key="1">
    <citation type="submission" date="2024-09" db="EMBL/GenBank/DDBJ databases">
        <title>Genome sequencing and assembly of Phytophthora oleae, isolate VK10A, causative agent of rot of olive drupes.</title>
        <authorList>
            <person name="Conti Taguali S."/>
            <person name="Riolo M."/>
            <person name="La Spada F."/>
            <person name="Cacciola S.O."/>
            <person name="Dionisio G."/>
        </authorList>
    </citation>
    <scope>NUCLEOTIDE SEQUENCE [LARGE SCALE GENOMIC DNA]</scope>
    <source>
        <strain evidence="2 3">VK10A</strain>
    </source>
</reference>
<evidence type="ECO:0000313" key="3">
    <source>
        <dbReference type="Proteomes" id="UP001632037"/>
    </source>
</evidence>
<dbReference type="Proteomes" id="UP001632037">
    <property type="component" value="Unassembled WGS sequence"/>
</dbReference>
<dbReference type="EMBL" id="JBIMZQ010000027">
    <property type="protein sequence ID" value="KAL3663484.1"/>
    <property type="molecule type" value="Genomic_DNA"/>
</dbReference>
<feature type="signal peptide" evidence="1">
    <location>
        <begin position="1"/>
        <end position="22"/>
    </location>
</feature>
<evidence type="ECO:0000256" key="1">
    <source>
        <dbReference type="SAM" id="SignalP"/>
    </source>
</evidence>
<sequence>MGASLLYFVGAWLFIPITAVSGAAVLSFPTESTSGLSVPVCSTTVGPCVNGAFADLNWTRDACSNVDTFTQAFPLTGFSSLREFIDDVCSPSSACDSESSTDIVTVETDSQQIYWDDEAAAEGGFEHGPCELWLDEVVVVKANNCAVAFPTSPATCAVDYSRCSDCCVLRFYALALTGVEWQAFKHVAGIQRVSKTDSMESIETPAPVEHFLSRVTWSWAIADVDELVASLSVRLRGSGHHANTNLELSIDTSVRGATVTPAPSHPSA</sequence>
<proteinExistence type="predicted"/>